<accession>A0A6L8TG04</accession>
<evidence type="ECO:0000256" key="2">
    <source>
        <dbReference type="ARBA" id="ARBA00022670"/>
    </source>
</evidence>
<proteinExistence type="inferred from homology"/>
<dbReference type="Proteomes" id="UP000473323">
    <property type="component" value="Unassembled WGS sequence"/>
</dbReference>
<protein>
    <submittedName>
        <fullName evidence="6">S8 family serine peptidase</fullName>
    </submittedName>
</protein>
<dbReference type="SUPFAM" id="SSF52743">
    <property type="entry name" value="Subtilisin-like"/>
    <property type="match status" value="1"/>
</dbReference>
<keyword evidence="2" id="KW-0645">Protease</keyword>
<keyword evidence="3" id="KW-0378">Hydrolase</keyword>
<dbReference type="InterPro" id="IPR050131">
    <property type="entry name" value="Peptidase_S8_subtilisin-like"/>
</dbReference>
<gene>
    <name evidence="6" type="ORF">GT694_08535</name>
</gene>
<keyword evidence="4" id="KW-0720">Serine protease</keyword>
<sequence length="782" mass="88119">MSEKYLPIKIFEKRKDYDDRSTEGGGDSHEGSWVLHGEELNKRVDYLSKNVNTIQDSFQKWKENKRALPMIISTTVIDKAIAKTHRGRIVNLLENDGKDNVIGVYGDRQLLSMVTEESLLSTISQVIGRREDEATLISSISGIDVFSPFVEPYDSDNNVYRVRLCDYNDFDLNNMAKILFEQSCEAAGIKIHSKVRFTTDMTIYRVTIDNLEQLNAMGEFESVYSAEKTYPIMATMDILDSDNVVVVKQPEETEEYPVVGVLDTGIADIPYLAPWKEAVVHENYPKEYQDNSHGSFVAGIIEYGDELNGTNISALSGVRLFNAVVHPGNTMTIYPEELIDHVREAVENNPEIKIWNLSLGTTMESELDEFSEFGMALDNIQDENNVLIIKSAGNCNNFAKGLPKSRISKTADSVRSLVVGSIAETQGEHDYAEPNMPSPFTRVGPGPASIVKPDLVFYGGNAGVDKGKLVINGVSSFGLDGNIYKNVGTSFSTPRVSRIAAELAFMMHEDFDALLIRALMIHYAKYPADIKMKMTDKVAQMGFGMPVGANEILYNSPDEITLILRDTLEKGSFIEMFDFPFPTSLVDENGFFRGQIILTLVNKSLVDEKQAGEYCQSNIDVFFGTYETEKDRDVTKPTIKNPRGVDDNQNLLSDSLYSASAKGIHPINGFERECTLVKYGKKFHPVKKYAIDLADMTPSNRDKWLPSTRKWYLKIEGLYRDFIEKEAVKKDFQLSQEYCMILTIRDPEHTAPVYDEVTQQLTNRNFIHHDVRVRNVVHVTNE</sequence>
<evidence type="ECO:0000313" key="7">
    <source>
        <dbReference type="Proteomes" id="UP000473323"/>
    </source>
</evidence>
<evidence type="ECO:0000313" key="6">
    <source>
        <dbReference type="EMBL" id="MZL62090.1"/>
    </source>
</evidence>
<dbReference type="Gene3D" id="3.40.50.200">
    <property type="entry name" value="Peptidase S8/S53 domain"/>
    <property type="match status" value="1"/>
</dbReference>
<dbReference type="CDD" id="cd04847">
    <property type="entry name" value="Peptidases_S8_Subtilisin_like_2"/>
    <property type="match status" value="1"/>
</dbReference>
<feature type="domain" description="Peptidase S8/S53" evidence="5">
    <location>
        <begin position="258"/>
        <end position="524"/>
    </location>
</feature>
<dbReference type="PANTHER" id="PTHR43806">
    <property type="entry name" value="PEPTIDASE S8"/>
    <property type="match status" value="1"/>
</dbReference>
<organism evidence="6 7">
    <name type="scientific">Blautia massiliensis</name>
    <name type="common">ex Durand et al. 2017</name>
    <dbReference type="NCBI Taxonomy" id="1737424"/>
    <lineage>
        <taxon>Bacteria</taxon>
        <taxon>Bacillati</taxon>
        <taxon>Bacillota</taxon>
        <taxon>Clostridia</taxon>
        <taxon>Lachnospirales</taxon>
        <taxon>Lachnospiraceae</taxon>
        <taxon>Blautia</taxon>
    </lineage>
</organism>
<dbReference type="Pfam" id="PF00082">
    <property type="entry name" value="Peptidase_S8"/>
    <property type="match status" value="1"/>
</dbReference>
<comment type="caution">
    <text evidence="6">The sequence shown here is derived from an EMBL/GenBank/DDBJ whole genome shotgun (WGS) entry which is preliminary data.</text>
</comment>
<reference evidence="6 7" key="1">
    <citation type="journal article" date="2019" name="Nat. Med.">
        <title>A library of human gut bacterial isolates paired with longitudinal multiomics data enables mechanistic microbiome research.</title>
        <authorList>
            <person name="Poyet M."/>
            <person name="Groussin M."/>
            <person name="Gibbons S.M."/>
            <person name="Avila-Pacheco J."/>
            <person name="Jiang X."/>
            <person name="Kearney S.M."/>
            <person name="Perrotta A.R."/>
            <person name="Berdy B."/>
            <person name="Zhao S."/>
            <person name="Lieberman T.D."/>
            <person name="Swanson P.K."/>
            <person name="Smith M."/>
            <person name="Roesemann S."/>
            <person name="Alexander J.E."/>
            <person name="Rich S.A."/>
            <person name="Livny J."/>
            <person name="Vlamakis H."/>
            <person name="Clish C."/>
            <person name="Bullock K."/>
            <person name="Deik A."/>
            <person name="Scott J."/>
            <person name="Pierce K.A."/>
            <person name="Xavier R.J."/>
            <person name="Alm E.J."/>
        </authorList>
    </citation>
    <scope>NUCLEOTIDE SEQUENCE [LARGE SCALE GENOMIC DNA]</scope>
    <source>
        <strain evidence="6 7">BIOML-A4</strain>
    </source>
</reference>
<comment type="similarity">
    <text evidence="1">Belongs to the peptidase S8 family.</text>
</comment>
<evidence type="ECO:0000256" key="4">
    <source>
        <dbReference type="ARBA" id="ARBA00022825"/>
    </source>
</evidence>
<dbReference type="GO" id="GO:0006508">
    <property type="term" value="P:proteolysis"/>
    <property type="evidence" value="ECO:0007669"/>
    <property type="project" value="UniProtKB-KW"/>
</dbReference>
<dbReference type="PANTHER" id="PTHR43806:SF11">
    <property type="entry name" value="CEREVISIN-RELATED"/>
    <property type="match status" value="1"/>
</dbReference>
<dbReference type="InterPro" id="IPR036852">
    <property type="entry name" value="Peptidase_S8/S53_dom_sf"/>
</dbReference>
<dbReference type="InterPro" id="IPR034074">
    <property type="entry name" value="Y4bN_pept_dom"/>
</dbReference>
<evidence type="ECO:0000259" key="5">
    <source>
        <dbReference type="Pfam" id="PF00082"/>
    </source>
</evidence>
<dbReference type="RefSeq" id="WP_161209244.1">
    <property type="nucleotide sequence ID" value="NZ_JADMZR010000002.1"/>
</dbReference>
<name>A0A6L8TG04_9FIRM</name>
<evidence type="ECO:0000256" key="1">
    <source>
        <dbReference type="ARBA" id="ARBA00011073"/>
    </source>
</evidence>
<dbReference type="AlphaFoldDB" id="A0A6L8TG04"/>
<dbReference type="GO" id="GO:0004252">
    <property type="term" value="F:serine-type endopeptidase activity"/>
    <property type="evidence" value="ECO:0007669"/>
    <property type="project" value="InterPro"/>
</dbReference>
<dbReference type="InterPro" id="IPR000209">
    <property type="entry name" value="Peptidase_S8/S53_dom"/>
</dbReference>
<evidence type="ECO:0000256" key="3">
    <source>
        <dbReference type="ARBA" id="ARBA00022801"/>
    </source>
</evidence>
<dbReference type="EMBL" id="WWVT01000010">
    <property type="protein sequence ID" value="MZL62090.1"/>
    <property type="molecule type" value="Genomic_DNA"/>
</dbReference>